<sequence length="103" mass="11773">MMDLPLDKIIIDCGSSSCEPRPWMDPVTVIQGPWWESVWAMLVGTVLILAVIIAVAIVRYRHHERLEAERQAEEQTKRREIETPRTSCPTCGTRVTVAREARD</sequence>
<keyword evidence="1" id="KW-0472">Membrane</keyword>
<keyword evidence="1" id="KW-0812">Transmembrane</keyword>
<evidence type="ECO:0000313" key="3">
    <source>
        <dbReference type="Proteomes" id="UP000005668"/>
    </source>
</evidence>
<protein>
    <submittedName>
        <fullName evidence="2">Uncharacterized protein</fullName>
    </submittedName>
</protein>
<dbReference type="Proteomes" id="UP000005668">
    <property type="component" value="Segment"/>
</dbReference>
<dbReference type="RefSeq" id="YP_009014474.1">
    <property type="nucleotide sequence ID" value="NC_023712.1"/>
</dbReference>
<evidence type="ECO:0000256" key="1">
    <source>
        <dbReference type="SAM" id="Phobius"/>
    </source>
</evidence>
<name>G8I493_9CAUD</name>
<gene>
    <name evidence="2" type="primary">111</name>
    <name evidence="2" type="ORF">FIRECRACKER_111</name>
</gene>
<keyword evidence="1" id="KW-1133">Transmembrane helix</keyword>
<dbReference type="EMBL" id="JN698993">
    <property type="protein sequence ID" value="AER47537.1"/>
    <property type="molecule type" value="Genomic_DNA"/>
</dbReference>
<accession>G8I493</accession>
<organism evidence="2 3">
    <name type="scientific">Mycobacterium phage Firecracker</name>
    <dbReference type="NCBI Taxonomy" id="2922998"/>
    <lineage>
        <taxon>Viruses</taxon>
        <taxon>Duplodnaviria</taxon>
        <taxon>Heunggongvirae</taxon>
        <taxon>Uroviricota</taxon>
        <taxon>Caudoviricetes</taxon>
        <taxon>Corndogvirus</taxon>
        <taxon>Corndogvirus firecracker</taxon>
    </lineage>
</organism>
<evidence type="ECO:0000313" key="2">
    <source>
        <dbReference type="EMBL" id="AER47537.1"/>
    </source>
</evidence>
<keyword evidence="3" id="KW-1185">Reference proteome</keyword>
<dbReference type="KEGG" id="vg:18562309"/>
<feature type="transmembrane region" description="Helical" evidence="1">
    <location>
        <begin position="38"/>
        <end position="60"/>
    </location>
</feature>
<reference evidence="2 3" key="1">
    <citation type="journal article" date="2012" name="J. Virol.">
        <title>Complete Genome Sequences of 138 Mycobacteriophages.</title>
        <authorList>
            <consortium name="the Science Education Alliance Phage Hunters Advancing Genomics and Evolutionary Science Program"/>
            <consortium name="the KwaZulu-Natal Research Institute for Tuberculosis and HIV Mycobacterial Genetics Course Students"/>
            <consortium name="the Phage Hunters Integrating Research and Education Program"/>
            <person name="Hatfull G.F."/>
        </authorList>
    </citation>
    <scope>NUCLEOTIDE SEQUENCE [LARGE SCALE GENOMIC DNA]</scope>
</reference>
<proteinExistence type="predicted"/>
<dbReference type="GeneID" id="18562309"/>